<dbReference type="PANTHER" id="PTHR12560">
    <property type="entry name" value="LONGEVITY ASSURANCE FACTOR 1 LAG1"/>
    <property type="match status" value="1"/>
</dbReference>
<dbReference type="STRING" id="1754192.A0A1Y1WZG9"/>
<reference evidence="10 11" key="1">
    <citation type="submission" date="2016-08" db="EMBL/GenBank/DDBJ databases">
        <title>A Parts List for Fungal Cellulosomes Revealed by Comparative Genomics.</title>
        <authorList>
            <consortium name="DOE Joint Genome Institute"/>
            <person name="Haitjema C.H."/>
            <person name="Gilmore S.P."/>
            <person name="Henske J.K."/>
            <person name="Solomon K.V."/>
            <person name="De Groot R."/>
            <person name="Kuo A."/>
            <person name="Mondo S.J."/>
            <person name="Salamov A.A."/>
            <person name="Labutti K."/>
            <person name="Zhao Z."/>
            <person name="Chiniquy J."/>
            <person name="Barry K."/>
            <person name="Brewer H.M."/>
            <person name="Purvine S.O."/>
            <person name="Wright A.T."/>
            <person name="Boxma B."/>
            <person name="Van Alen T."/>
            <person name="Hackstein J.H."/>
            <person name="Baker S.E."/>
            <person name="Grigoriev I.V."/>
            <person name="O'Malley M.A."/>
        </authorList>
    </citation>
    <scope>NUCLEOTIDE SEQUENCE [LARGE SCALE GENOMIC DNA]</scope>
    <source>
        <strain evidence="10 11">S4</strain>
    </source>
</reference>
<comment type="similarity">
    <text evidence="2">Belongs to the sphingosine N-acyltransferase family.</text>
</comment>
<dbReference type="GO" id="GO:0005783">
    <property type="term" value="C:endoplasmic reticulum"/>
    <property type="evidence" value="ECO:0007669"/>
    <property type="project" value="TreeGrafter"/>
</dbReference>
<evidence type="ECO:0000259" key="9">
    <source>
        <dbReference type="PROSITE" id="PS50922"/>
    </source>
</evidence>
<evidence type="ECO:0000256" key="2">
    <source>
        <dbReference type="ARBA" id="ARBA00009808"/>
    </source>
</evidence>
<dbReference type="AlphaFoldDB" id="A0A1Y1WZG9"/>
<sequence length="382" mass="45146">MTDTKKKEKTISQEDKLSIKRIMRTNSTRDGIFLSVALFIILPFGLLFCYISYNIYRERKKFANEHKIFEYTPDLKDFILGIISCIIIYLIRVNSIKYIFTARAEKTVIQFPSKELRQKKIEKAAFARFRTLWYIFITIFGYYSLKDEDWLPRTLGGKAHFKDLNLFWEDLPYQPQHRKVVVYYMIQFGSALCTFILQFKQNRTRNSYGELLLHDMATLMLLIISFLNNYLRMGAVILFLHDISDIFSYGCKIFVDTEYLTITLINYVSLVLTWFWTRLFVFPFQIILQCFTNNIWARPELVGYIIIAICLVTLLCLHVYWIVLILNIGMKFLHTGEADDMQDAEKVEDFTKSKLSEKRTVDLNTDINSSNESIPEKDKKQE</sequence>
<feature type="domain" description="TLC" evidence="9">
    <location>
        <begin position="122"/>
        <end position="334"/>
    </location>
</feature>
<proteinExistence type="inferred from homology"/>
<gene>
    <name evidence="10" type="ORF">BCR32DRAFT_246754</name>
</gene>
<feature type="region of interest" description="Disordered" evidence="7">
    <location>
        <begin position="361"/>
        <end position="382"/>
    </location>
</feature>
<evidence type="ECO:0000256" key="8">
    <source>
        <dbReference type="SAM" id="Phobius"/>
    </source>
</evidence>
<keyword evidence="11" id="KW-1185">Reference proteome</keyword>
<evidence type="ECO:0000256" key="6">
    <source>
        <dbReference type="PROSITE-ProRule" id="PRU00205"/>
    </source>
</evidence>
<feature type="transmembrane region" description="Helical" evidence="8">
    <location>
        <begin position="127"/>
        <end position="145"/>
    </location>
</feature>
<evidence type="ECO:0000256" key="7">
    <source>
        <dbReference type="SAM" id="MobiDB-lite"/>
    </source>
</evidence>
<evidence type="ECO:0000256" key="5">
    <source>
        <dbReference type="ARBA" id="ARBA00023136"/>
    </source>
</evidence>
<dbReference type="EMBL" id="MCFG01000192">
    <property type="protein sequence ID" value="ORX78959.1"/>
    <property type="molecule type" value="Genomic_DNA"/>
</dbReference>
<dbReference type="Pfam" id="PF03798">
    <property type="entry name" value="TRAM_LAG1_CLN8"/>
    <property type="match status" value="1"/>
</dbReference>
<dbReference type="OrthoDB" id="537032at2759"/>
<feature type="transmembrane region" description="Helical" evidence="8">
    <location>
        <begin position="31"/>
        <end position="53"/>
    </location>
</feature>
<dbReference type="PROSITE" id="PS50922">
    <property type="entry name" value="TLC"/>
    <property type="match status" value="1"/>
</dbReference>
<keyword evidence="5 6" id="KW-0472">Membrane</keyword>
<name>A0A1Y1WZG9_9FUNG</name>
<reference evidence="10 11" key="2">
    <citation type="submission" date="2016-08" db="EMBL/GenBank/DDBJ databases">
        <title>Pervasive Adenine N6-methylation of Active Genes in Fungi.</title>
        <authorList>
            <consortium name="DOE Joint Genome Institute"/>
            <person name="Mondo S.J."/>
            <person name="Dannebaum R.O."/>
            <person name="Kuo R.C."/>
            <person name="Labutti K."/>
            <person name="Haridas S."/>
            <person name="Kuo A."/>
            <person name="Salamov A."/>
            <person name="Ahrendt S.R."/>
            <person name="Lipzen A."/>
            <person name="Sullivan W."/>
            <person name="Andreopoulos W.B."/>
            <person name="Clum A."/>
            <person name="Lindquist E."/>
            <person name="Daum C."/>
            <person name="Ramamoorthy G.K."/>
            <person name="Gryganskyi A."/>
            <person name="Culley D."/>
            <person name="Magnuson J.K."/>
            <person name="James T.Y."/>
            <person name="O'Malley M.A."/>
            <person name="Stajich J.E."/>
            <person name="Spatafora J.W."/>
            <person name="Visel A."/>
            <person name="Grigoriev I.V."/>
        </authorList>
    </citation>
    <scope>NUCLEOTIDE SEQUENCE [LARGE SCALE GENOMIC DNA]</scope>
    <source>
        <strain evidence="10 11">S4</strain>
    </source>
</reference>
<dbReference type="GO" id="GO:0050291">
    <property type="term" value="F:sphingosine N-acyltransferase activity"/>
    <property type="evidence" value="ECO:0007669"/>
    <property type="project" value="InterPro"/>
</dbReference>
<keyword evidence="4 8" id="KW-1133">Transmembrane helix</keyword>
<evidence type="ECO:0000313" key="10">
    <source>
        <dbReference type="EMBL" id="ORX78959.1"/>
    </source>
</evidence>
<dbReference type="GO" id="GO:0016020">
    <property type="term" value="C:membrane"/>
    <property type="evidence" value="ECO:0007669"/>
    <property type="project" value="UniProtKB-SubCell"/>
</dbReference>
<dbReference type="Proteomes" id="UP000193944">
    <property type="component" value="Unassembled WGS sequence"/>
</dbReference>
<comment type="subcellular location">
    <subcellularLocation>
        <location evidence="1">Membrane</location>
        <topology evidence="1">Multi-pass membrane protein</topology>
    </subcellularLocation>
</comment>
<organism evidence="10 11">
    <name type="scientific">Anaeromyces robustus</name>
    <dbReference type="NCBI Taxonomy" id="1754192"/>
    <lineage>
        <taxon>Eukaryota</taxon>
        <taxon>Fungi</taxon>
        <taxon>Fungi incertae sedis</taxon>
        <taxon>Chytridiomycota</taxon>
        <taxon>Chytridiomycota incertae sedis</taxon>
        <taxon>Neocallimastigomycetes</taxon>
        <taxon>Neocallimastigales</taxon>
        <taxon>Neocallimastigaceae</taxon>
        <taxon>Anaeromyces</taxon>
    </lineage>
</organism>
<comment type="caution">
    <text evidence="10">The sequence shown here is derived from an EMBL/GenBank/DDBJ whole genome shotgun (WGS) entry which is preliminary data.</text>
</comment>
<accession>A0A1Y1WZG9</accession>
<dbReference type="InterPro" id="IPR006634">
    <property type="entry name" value="TLC-dom"/>
</dbReference>
<dbReference type="PIRSF" id="PIRSF005225">
    <property type="entry name" value="LAG1_LAC1"/>
    <property type="match status" value="1"/>
</dbReference>
<feature type="transmembrane region" description="Helical" evidence="8">
    <location>
        <begin position="78"/>
        <end position="100"/>
    </location>
</feature>
<dbReference type="PANTHER" id="PTHR12560:SF0">
    <property type="entry name" value="LD18904P"/>
    <property type="match status" value="1"/>
</dbReference>
<dbReference type="SMART" id="SM00724">
    <property type="entry name" value="TLC"/>
    <property type="match status" value="1"/>
</dbReference>
<evidence type="ECO:0000256" key="3">
    <source>
        <dbReference type="ARBA" id="ARBA00022692"/>
    </source>
</evidence>
<dbReference type="InterPro" id="IPR016439">
    <property type="entry name" value="Lag1/Lac1-like"/>
</dbReference>
<feature type="transmembrane region" description="Helical" evidence="8">
    <location>
        <begin position="181"/>
        <end position="199"/>
    </location>
</feature>
<dbReference type="GO" id="GO:0046513">
    <property type="term" value="P:ceramide biosynthetic process"/>
    <property type="evidence" value="ECO:0007669"/>
    <property type="project" value="InterPro"/>
</dbReference>
<keyword evidence="3 6" id="KW-0812">Transmembrane</keyword>
<evidence type="ECO:0000313" key="11">
    <source>
        <dbReference type="Proteomes" id="UP000193944"/>
    </source>
</evidence>
<feature type="transmembrane region" description="Helical" evidence="8">
    <location>
        <begin position="267"/>
        <end position="289"/>
    </location>
</feature>
<protein>
    <submittedName>
        <fullName evidence="10">LAG1-domain-containing protein</fullName>
    </submittedName>
</protein>
<feature type="transmembrane region" description="Helical" evidence="8">
    <location>
        <begin position="301"/>
        <end position="326"/>
    </location>
</feature>
<feature type="compositionally biased region" description="Polar residues" evidence="7">
    <location>
        <begin position="362"/>
        <end position="373"/>
    </location>
</feature>
<evidence type="ECO:0000256" key="1">
    <source>
        <dbReference type="ARBA" id="ARBA00004141"/>
    </source>
</evidence>
<evidence type="ECO:0000256" key="4">
    <source>
        <dbReference type="ARBA" id="ARBA00022989"/>
    </source>
</evidence>